<dbReference type="Pfam" id="PF22106">
    <property type="entry name" value="NGO1945_C"/>
    <property type="match status" value="1"/>
</dbReference>
<protein>
    <submittedName>
        <fullName evidence="3">Uncharacterized protein</fullName>
    </submittedName>
</protein>
<dbReference type="Gene3D" id="1.10.150.690">
    <property type="entry name" value="DUF2063"/>
    <property type="match status" value="1"/>
</dbReference>
<evidence type="ECO:0000259" key="2">
    <source>
        <dbReference type="Pfam" id="PF22106"/>
    </source>
</evidence>
<dbReference type="Gene3D" id="3.90.930.50">
    <property type="match status" value="1"/>
</dbReference>
<dbReference type="RefSeq" id="WP_112220414.1">
    <property type="nucleotide sequence ID" value="NZ_MVJN01000010.1"/>
</dbReference>
<organism evidence="3 4">
    <name type="scientific">Legionella quinlivanii</name>
    <dbReference type="NCBI Taxonomy" id="45073"/>
    <lineage>
        <taxon>Bacteria</taxon>
        <taxon>Pseudomonadati</taxon>
        <taxon>Pseudomonadota</taxon>
        <taxon>Gammaproteobacteria</taxon>
        <taxon>Legionellales</taxon>
        <taxon>Legionellaceae</taxon>
        <taxon>Legionella</taxon>
    </lineage>
</organism>
<evidence type="ECO:0000313" key="3">
    <source>
        <dbReference type="EMBL" id="RAP35337.1"/>
    </source>
</evidence>
<dbReference type="AlphaFoldDB" id="A0A364LH46"/>
<feature type="domain" description="NGO1945-like C-terminal" evidence="2">
    <location>
        <begin position="144"/>
        <end position="227"/>
    </location>
</feature>
<gene>
    <name evidence="3" type="ORF">B1207_13275</name>
</gene>
<feature type="domain" description="Putative DNA-binding" evidence="1">
    <location>
        <begin position="8"/>
        <end position="88"/>
    </location>
</feature>
<dbReference type="InterPro" id="IPR044922">
    <property type="entry name" value="DUF2063_N_sf"/>
</dbReference>
<name>A0A364LH46_9GAMM</name>
<comment type="caution">
    <text evidence="3">The sequence shown here is derived from an EMBL/GenBank/DDBJ whole genome shotgun (WGS) entry which is preliminary data.</text>
</comment>
<proteinExistence type="predicted"/>
<accession>A0A364LH46</accession>
<dbReference type="Pfam" id="PF09836">
    <property type="entry name" value="DUF2063"/>
    <property type="match status" value="1"/>
</dbReference>
<evidence type="ECO:0000313" key="4">
    <source>
        <dbReference type="Proteomes" id="UP000249458"/>
    </source>
</evidence>
<dbReference type="EMBL" id="MVJN01000010">
    <property type="protein sequence ID" value="RAP35337.1"/>
    <property type="molecule type" value="Genomic_DNA"/>
</dbReference>
<evidence type="ECO:0000259" key="1">
    <source>
        <dbReference type="Pfam" id="PF09836"/>
    </source>
</evidence>
<dbReference type="InterPro" id="IPR054098">
    <property type="entry name" value="NGO1945-like_C"/>
</dbReference>
<reference evidence="3 4" key="1">
    <citation type="submission" date="2017-02" db="EMBL/GenBank/DDBJ databases">
        <title>Legionella quilivanii strain from human: case report and whole genome sequencing analysis.</title>
        <authorList>
            <person name="Lalancette C."/>
            <person name="Leduc J.-M."/>
            <person name="Levesque S."/>
            <person name="Fournier E."/>
            <person name="Saoud J."/>
            <person name="Faucher S.P."/>
            <person name="Bernard K."/>
            <person name="Martineau C."/>
            <person name="Longtin J."/>
        </authorList>
    </citation>
    <scope>NUCLEOTIDE SEQUENCE [LARGE SCALE GENOMIC DNA]</scope>
    <source>
        <strain evidence="3 4">ID143958</strain>
    </source>
</reference>
<dbReference type="Proteomes" id="UP000249458">
    <property type="component" value="Unassembled WGS sequence"/>
</dbReference>
<dbReference type="InterPro" id="IPR018640">
    <property type="entry name" value="DUF2063"/>
</dbReference>
<sequence length="237" mass="27399">MNNSIKILQTTFTRSLRHSEKLADTSRINLYQNLVFSTFNDLIKPCFPVLKSILSASLWEELIRDFIRNHPVSTPLFYQIPGEFVRFLQESASLSKHPPFLADLAHYEWMELVIELAVDEPERMPATAVPSLNSVFRLSTTAAMHHYHYPVEQISENYLPLQPEDSFLIIWRDASDKVEFMKISAFVYHLLNHMTENKASACSTLNLENHPQREELASLCEKLLNELVDKNILLPAR</sequence>